<sequence length="94" mass="10659">MPSRRWMLASVDDDAMTLTFEPDDDSDNDDVDGGRECLLSKVLAIVGIMGPLDVLVEMTHVTKRLHDHFMSRLRLNRQRAKFGVLSPVVFPDDM</sequence>
<dbReference type="VEuPathDB" id="FungiDB:H257_13082"/>
<reference evidence="1" key="1">
    <citation type="submission" date="2013-12" db="EMBL/GenBank/DDBJ databases">
        <title>The Genome Sequence of Aphanomyces astaci APO3.</title>
        <authorList>
            <consortium name="The Broad Institute Genomics Platform"/>
            <person name="Russ C."/>
            <person name="Tyler B."/>
            <person name="van West P."/>
            <person name="Dieguez-Uribeondo J."/>
            <person name="Young S.K."/>
            <person name="Zeng Q."/>
            <person name="Gargeya S."/>
            <person name="Fitzgerald M."/>
            <person name="Abouelleil A."/>
            <person name="Alvarado L."/>
            <person name="Chapman S.B."/>
            <person name="Gainer-Dewar J."/>
            <person name="Goldberg J."/>
            <person name="Griggs A."/>
            <person name="Gujja S."/>
            <person name="Hansen M."/>
            <person name="Howarth C."/>
            <person name="Imamovic A."/>
            <person name="Ireland A."/>
            <person name="Larimer J."/>
            <person name="McCowan C."/>
            <person name="Murphy C."/>
            <person name="Pearson M."/>
            <person name="Poon T.W."/>
            <person name="Priest M."/>
            <person name="Roberts A."/>
            <person name="Saif S."/>
            <person name="Shea T."/>
            <person name="Sykes S."/>
            <person name="Wortman J."/>
            <person name="Nusbaum C."/>
            <person name="Birren B."/>
        </authorList>
    </citation>
    <scope>NUCLEOTIDE SEQUENCE [LARGE SCALE GENOMIC DNA]</scope>
    <source>
        <strain evidence="1">APO3</strain>
    </source>
</reference>
<organism evidence="1">
    <name type="scientific">Aphanomyces astaci</name>
    <name type="common">Crayfish plague agent</name>
    <dbReference type="NCBI Taxonomy" id="112090"/>
    <lineage>
        <taxon>Eukaryota</taxon>
        <taxon>Sar</taxon>
        <taxon>Stramenopiles</taxon>
        <taxon>Oomycota</taxon>
        <taxon>Saprolegniomycetes</taxon>
        <taxon>Saprolegniales</taxon>
        <taxon>Verrucalvaceae</taxon>
        <taxon>Aphanomyces</taxon>
    </lineage>
</organism>
<dbReference type="GeneID" id="20815078"/>
<proteinExistence type="predicted"/>
<accession>W4FVW4</accession>
<dbReference type="EMBL" id="KI913158">
    <property type="protein sequence ID" value="ETV71622.1"/>
    <property type="molecule type" value="Genomic_DNA"/>
</dbReference>
<gene>
    <name evidence="1" type="ORF">H257_13082</name>
</gene>
<name>W4FVW4_APHAT</name>
<dbReference type="AlphaFoldDB" id="W4FVW4"/>
<dbReference type="RefSeq" id="XP_009838810.1">
    <property type="nucleotide sequence ID" value="XM_009840508.1"/>
</dbReference>
<protein>
    <submittedName>
        <fullName evidence="1">Uncharacterized protein</fullName>
    </submittedName>
</protein>
<evidence type="ECO:0000313" key="1">
    <source>
        <dbReference type="EMBL" id="ETV71622.1"/>
    </source>
</evidence>